<feature type="domain" description="SMP-30/Gluconolactonase/LRE-like region" evidence="4">
    <location>
        <begin position="14"/>
        <end position="257"/>
    </location>
</feature>
<feature type="binding site" evidence="3">
    <location>
        <position position="101"/>
    </location>
    <ligand>
        <name>substrate</name>
    </ligand>
</feature>
<dbReference type="PANTHER" id="PTHR47572">
    <property type="entry name" value="LIPOPROTEIN-RELATED"/>
    <property type="match status" value="1"/>
</dbReference>
<keyword evidence="1" id="KW-0378">Hydrolase</keyword>
<gene>
    <name evidence="5" type="ORF">CWD77_15105</name>
</gene>
<dbReference type="OrthoDB" id="241638at2"/>
<dbReference type="Gene3D" id="2.120.10.30">
    <property type="entry name" value="TolB, C-terminal domain"/>
    <property type="match status" value="1"/>
</dbReference>
<dbReference type="GO" id="GO:0016787">
    <property type="term" value="F:hydrolase activity"/>
    <property type="evidence" value="ECO:0007669"/>
    <property type="project" value="UniProtKB-KW"/>
</dbReference>
<dbReference type="EMBL" id="PISP01000006">
    <property type="protein sequence ID" value="PKD42768.1"/>
    <property type="molecule type" value="Genomic_DNA"/>
</dbReference>
<proteinExistence type="predicted"/>
<evidence type="ECO:0000256" key="3">
    <source>
        <dbReference type="PIRSR" id="PIRSR605511-2"/>
    </source>
</evidence>
<feature type="binding site" evidence="3">
    <location>
        <position position="203"/>
    </location>
    <ligand>
        <name>a divalent metal cation</name>
        <dbReference type="ChEBI" id="CHEBI:60240"/>
    </ligand>
</feature>
<feature type="binding site" evidence="3">
    <location>
        <position position="16"/>
    </location>
    <ligand>
        <name>a divalent metal cation</name>
        <dbReference type="ChEBI" id="CHEBI:60240"/>
    </ligand>
</feature>
<evidence type="ECO:0000256" key="1">
    <source>
        <dbReference type="ARBA" id="ARBA00022801"/>
    </source>
</evidence>
<keyword evidence="3" id="KW-0479">Metal-binding</keyword>
<evidence type="ECO:0000259" key="4">
    <source>
        <dbReference type="Pfam" id="PF08450"/>
    </source>
</evidence>
<dbReference type="Proteomes" id="UP000233398">
    <property type="component" value="Unassembled WGS sequence"/>
</dbReference>
<protein>
    <submittedName>
        <fullName evidence="5">Gluconolactonase</fullName>
    </submittedName>
</protein>
<dbReference type="AlphaFoldDB" id="A0A2N0VF50"/>
<dbReference type="InterPro" id="IPR051262">
    <property type="entry name" value="SMP-30/CGR1_Lactonase"/>
</dbReference>
<comment type="caution">
    <text evidence="5">The sequence shown here is derived from an EMBL/GenBank/DDBJ whole genome shotgun (WGS) entry which is preliminary data.</text>
</comment>
<keyword evidence="6" id="KW-1185">Reference proteome</keyword>
<dbReference type="PRINTS" id="PR01790">
    <property type="entry name" value="SMP30FAMILY"/>
</dbReference>
<comment type="cofactor">
    <cofactor evidence="3">
        <name>Zn(2+)</name>
        <dbReference type="ChEBI" id="CHEBI:29105"/>
    </cofactor>
    <text evidence="3">Binds 1 divalent metal cation per subunit.</text>
</comment>
<feature type="active site" description="Proton donor/acceptor" evidence="2">
    <location>
        <position position="203"/>
    </location>
</feature>
<evidence type="ECO:0000313" key="5">
    <source>
        <dbReference type="EMBL" id="PKD42768.1"/>
    </source>
</evidence>
<keyword evidence="3" id="KW-0862">Zinc</keyword>
<dbReference type="PANTHER" id="PTHR47572:SF4">
    <property type="entry name" value="LACTONASE DRP35"/>
    <property type="match status" value="1"/>
</dbReference>
<feature type="binding site" evidence="3">
    <location>
        <position position="152"/>
    </location>
    <ligand>
        <name>a divalent metal cation</name>
        <dbReference type="ChEBI" id="CHEBI:60240"/>
    </ligand>
</feature>
<name>A0A2N0VF50_9BACT</name>
<accession>A0A2N0VF50</accession>
<evidence type="ECO:0000313" key="6">
    <source>
        <dbReference type="Proteomes" id="UP000233398"/>
    </source>
</evidence>
<dbReference type="InterPro" id="IPR005511">
    <property type="entry name" value="SMP-30"/>
</dbReference>
<dbReference type="Pfam" id="PF08450">
    <property type="entry name" value="SGL"/>
    <property type="match status" value="1"/>
</dbReference>
<dbReference type="InterPro" id="IPR011042">
    <property type="entry name" value="6-blade_b-propeller_TolB-like"/>
</dbReference>
<dbReference type="SUPFAM" id="SSF63829">
    <property type="entry name" value="Calcium-dependent phosphotriesterase"/>
    <property type="match status" value="1"/>
</dbReference>
<evidence type="ECO:0000256" key="2">
    <source>
        <dbReference type="PIRSR" id="PIRSR605511-1"/>
    </source>
</evidence>
<dbReference type="InterPro" id="IPR013658">
    <property type="entry name" value="SGL"/>
</dbReference>
<organism evidence="5 6">
    <name type="scientific">Rhodohalobacter barkolensis</name>
    <dbReference type="NCBI Taxonomy" id="2053187"/>
    <lineage>
        <taxon>Bacteria</taxon>
        <taxon>Pseudomonadati</taxon>
        <taxon>Balneolota</taxon>
        <taxon>Balneolia</taxon>
        <taxon>Balneolales</taxon>
        <taxon>Balneolaceae</taxon>
        <taxon>Rhodohalobacter</taxon>
    </lineage>
</organism>
<dbReference type="GO" id="GO:0046872">
    <property type="term" value="F:metal ion binding"/>
    <property type="evidence" value="ECO:0007669"/>
    <property type="project" value="UniProtKB-KW"/>
</dbReference>
<sequence>MIDEPEVVTDGFQFTEGPFWHPDGFLLFSDIPANTIYKWEPGNSESDVYIEPSGNSNGITSSPDGTVLLAQHSGKVSQVNDDLSLSVLAEEFNGNRLNSPNDLVARSDGKIFFTDPPFGVSDEDRELDFSGVFRLDQDGTLTLLYDGFEYPNGIALSPDESKLYVNDSATGQILRFDLLEDGSVTNETLFASVGERDDTGAADGMKTDSEGRLYSTGPGGLSIFDAEGNRIQIIEFDERITNLAWGDSDYSRIYVTAPNSVYRVQTNVTGL</sequence>
<reference evidence="5 6" key="1">
    <citation type="submission" date="2017-11" db="EMBL/GenBank/DDBJ databases">
        <title>Rhodohalobacter 15182 sp. nov., isolated from a salt lake.</title>
        <authorList>
            <person name="Han S."/>
        </authorList>
    </citation>
    <scope>NUCLEOTIDE SEQUENCE [LARGE SCALE GENOMIC DNA]</scope>
    <source>
        <strain evidence="5 6">15182</strain>
    </source>
</reference>